<feature type="domain" description="Fe2OG dioxygenase" evidence="2">
    <location>
        <begin position="184"/>
        <end position="321"/>
    </location>
</feature>
<dbReference type="SUPFAM" id="SSF51197">
    <property type="entry name" value="Clavaminate synthase-like"/>
    <property type="match status" value="1"/>
</dbReference>
<dbReference type="PANTHER" id="PTHR31212:SF4">
    <property type="entry name" value="ALPHA-KETOGLUTARATE-DEPENDENT DIOXYGENASE ALKB HOMOLOG 3"/>
    <property type="match status" value="1"/>
</dbReference>
<reference evidence="3" key="1">
    <citation type="submission" date="2021-01" db="EMBL/GenBank/DDBJ databases">
        <authorList>
            <person name="Corre E."/>
            <person name="Pelletier E."/>
            <person name="Niang G."/>
            <person name="Scheremetjew M."/>
            <person name="Finn R."/>
            <person name="Kale V."/>
            <person name="Holt S."/>
            <person name="Cochrane G."/>
            <person name="Meng A."/>
            <person name="Brown T."/>
            <person name="Cohen L."/>
        </authorList>
    </citation>
    <scope>NUCLEOTIDE SEQUENCE</scope>
    <source>
        <strain evidence="3">CCMP1594</strain>
    </source>
</reference>
<sequence>MTENASVLPTDGPSQGDTPPAKKQQRTDDEAPAPLGPSASHSGDDPHTATTGLDTSVPCVSQGCPNGLLCEMGPIPRARWEQLVLDTSRDSHAFLLRARDTGLAPFFPRWYNLLQPQACKAWTNAHYRGKRLLRSTAWWVQSPCECAYVYSDTHQPVAVDPSFDSVMKEITGQVVKALGLQTCPPNSANLNYYPPGAGVGYHADDEDLFDGLRRSICIISLSLSPPKSQSPEGDRWFQIRLKPALVAAESTVGDSSVKEGVNGFTEAVIHPGDLMTMEGHFQKYYQHSVWPGDRTDVVQEATAPHRKALGERINVTWRWIVQHTPACPVHC</sequence>
<protein>
    <recommendedName>
        <fullName evidence="2">Fe2OG dioxygenase domain-containing protein</fullName>
    </recommendedName>
</protein>
<dbReference type="EMBL" id="HBJA01130842">
    <property type="protein sequence ID" value="CAE0833661.1"/>
    <property type="molecule type" value="Transcribed_RNA"/>
</dbReference>
<dbReference type="AlphaFoldDB" id="A0A7S4GDL5"/>
<evidence type="ECO:0000313" key="3">
    <source>
        <dbReference type="EMBL" id="CAE0833661.1"/>
    </source>
</evidence>
<dbReference type="GO" id="GO:0006307">
    <property type="term" value="P:DNA alkylation repair"/>
    <property type="evidence" value="ECO:0007669"/>
    <property type="project" value="InterPro"/>
</dbReference>
<dbReference type="PROSITE" id="PS51471">
    <property type="entry name" value="FE2OG_OXY"/>
    <property type="match status" value="1"/>
</dbReference>
<dbReference type="InterPro" id="IPR037151">
    <property type="entry name" value="AlkB-like_sf"/>
</dbReference>
<feature type="compositionally biased region" description="Polar residues" evidence="1">
    <location>
        <begin position="1"/>
        <end position="17"/>
    </location>
</feature>
<evidence type="ECO:0000259" key="2">
    <source>
        <dbReference type="PROSITE" id="PS51471"/>
    </source>
</evidence>
<proteinExistence type="predicted"/>
<gene>
    <name evidence="3" type="ORF">EGYM00163_LOCUS44957</name>
</gene>
<feature type="region of interest" description="Disordered" evidence="1">
    <location>
        <begin position="1"/>
        <end position="56"/>
    </location>
</feature>
<dbReference type="InterPro" id="IPR005123">
    <property type="entry name" value="Oxoglu/Fe-dep_dioxygenase_dom"/>
</dbReference>
<evidence type="ECO:0000256" key="1">
    <source>
        <dbReference type="SAM" id="MobiDB-lite"/>
    </source>
</evidence>
<accession>A0A7S4GDL5</accession>
<dbReference type="InterPro" id="IPR032854">
    <property type="entry name" value="ALKBH3"/>
</dbReference>
<dbReference type="InterPro" id="IPR027450">
    <property type="entry name" value="AlkB-like"/>
</dbReference>
<dbReference type="PANTHER" id="PTHR31212">
    <property type="entry name" value="ALPHA-KETOGLUTARATE-DEPENDENT DIOXYGENASE ALKB HOMOLOG 3"/>
    <property type="match status" value="1"/>
</dbReference>
<dbReference type="GO" id="GO:0051213">
    <property type="term" value="F:dioxygenase activity"/>
    <property type="evidence" value="ECO:0007669"/>
    <property type="project" value="InterPro"/>
</dbReference>
<dbReference type="Gene3D" id="2.60.120.590">
    <property type="entry name" value="Alpha-ketoglutarate-dependent dioxygenase AlkB-like"/>
    <property type="match status" value="1"/>
</dbReference>
<organism evidence="3">
    <name type="scientific">Eutreptiella gymnastica</name>
    <dbReference type="NCBI Taxonomy" id="73025"/>
    <lineage>
        <taxon>Eukaryota</taxon>
        <taxon>Discoba</taxon>
        <taxon>Euglenozoa</taxon>
        <taxon>Euglenida</taxon>
        <taxon>Spirocuta</taxon>
        <taxon>Euglenophyceae</taxon>
        <taxon>Eutreptiales</taxon>
        <taxon>Eutreptiaceae</taxon>
        <taxon>Eutreptiella</taxon>
    </lineage>
</organism>
<dbReference type="Pfam" id="PF13532">
    <property type="entry name" value="2OG-FeII_Oxy_2"/>
    <property type="match status" value="1"/>
</dbReference>
<name>A0A7S4GDL5_9EUGL</name>